<reference evidence="2 3" key="1">
    <citation type="submission" date="2015-05" db="EMBL/GenBank/DDBJ databases">
        <title>Complete genome sequence of a sulfur-oxidizing gammaproteobacterium strain HA5.</title>
        <authorList>
            <person name="Miura A."/>
            <person name="Kojima H."/>
            <person name="Fukui M."/>
        </authorList>
    </citation>
    <scope>NUCLEOTIDE SEQUENCE [LARGE SCALE GENOMIC DNA]</scope>
    <source>
        <strain evidence="2 3">HA5</strain>
    </source>
</reference>
<evidence type="ECO:0000256" key="1">
    <source>
        <dbReference type="SAM" id="SignalP"/>
    </source>
</evidence>
<feature type="signal peptide" evidence="1">
    <location>
        <begin position="1"/>
        <end position="27"/>
    </location>
</feature>
<keyword evidence="3" id="KW-1185">Reference proteome</keyword>
<sequence>MRDCAKIKWYRWTAAVLALAGLGNALADFKVTEMQPRFVERSLVLNGNLELGLNAKVEEALAKGIPLEVVIEVNLYRERRFLWDRKIADWTLHRRIQYHALTGQYLVNTMEPEPESGDSLLTLQEALKQLGALNGVALKLEAPAAPDAAYSVDLRVSLDIEALPTPLRPVAYTSFTWHLNSGWSTWKVAP</sequence>
<dbReference type="Proteomes" id="UP000243180">
    <property type="component" value="Chromosome"/>
</dbReference>
<gene>
    <name evidence="2" type="ORF">SCL_0025</name>
</gene>
<dbReference type="Pfam" id="PF14334">
    <property type="entry name" value="DUF4390"/>
    <property type="match status" value="1"/>
</dbReference>
<dbReference type="InParanoid" id="A0A1B4XC39"/>
<dbReference type="EMBL" id="AP014879">
    <property type="protein sequence ID" value="BAV32350.1"/>
    <property type="molecule type" value="Genomic_DNA"/>
</dbReference>
<proteinExistence type="predicted"/>
<organism evidence="2 3">
    <name type="scientific">Sulfuricaulis limicola</name>
    <dbReference type="NCBI Taxonomy" id="1620215"/>
    <lineage>
        <taxon>Bacteria</taxon>
        <taxon>Pseudomonadati</taxon>
        <taxon>Pseudomonadota</taxon>
        <taxon>Gammaproteobacteria</taxon>
        <taxon>Acidiferrobacterales</taxon>
        <taxon>Acidiferrobacteraceae</taxon>
        <taxon>Sulfuricaulis</taxon>
    </lineage>
</organism>
<name>A0A1B4XC39_9GAMM</name>
<evidence type="ECO:0000313" key="2">
    <source>
        <dbReference type="EMBL" id="BAV32350.1"/>
    </source>
</evidence>
<dbReference type="InterPro" id="IPR025500">
    <property type="entry name" value="DUF4390"/>
</dbReference>
<dbReference type="KEGG" id="slim:SCL_0025"/>
<accession>A0A1B4XC39</accession>
<dbReference type="AlphaFoldDB" id="A0A1B4XC39"/>
<feature type="chain" id="PRO_5008572252" evidence="1">
    <location>
        <begin position="28"/>
        <end position="190"/>
    </location>
</feature>
<dbReference type="RefSeq" id="WP_172425851.1">
    <property type="nucleotide sequence ID" value="NZ_AP014879.1"/>
</dbReference>
<keyword evidence="1" id="KW-0732">Signal</keyword>
<protein>
    <submittedName>
        <fullName evidence="2">Uncharacterized protein</fullName>
    </submittedName>
</protein>
<evidence type="ECO:0000313" key="3">
    <source>
        <dbReference type="Proteomes" id="UP000243180"/>
    </source>
</evidence>